<dbReference type="EMBL" id="JAEEGC010000049">
    <property type="protein sequence ID" value="MBV7273572.1"/>
    <property type="molecule type" value="Genomic_DNA"/>
</dbReference>
<evidence type="ECO:0000259" key="3">
    <source>
        <dbReference type="PROSITE" id="PS50110"/>
    </source>
</evidence>
<reference evidence="4" key="1">
    <citation type="submission" date="2020-12" db="EMBL/GenBank/DDBJ databases">
        <title>Clostridium thailandense sp. nov., a novel acetogenic bacterium isolated from peat land soil in Thailand.</title>
        <authorList>
            <person name="Chaikitkaew S."/>
            <person name="Birkeland N.K."/>
        </authorList>
    </citation>
    <scope>NUCLEOTIDE SEQUENCE</scope>
    <source>
        <strain evidence="4">PL3</strain>
    </source>
</reference>
<dbReference type="Proteomes" id="UP000694308">
    <property type="component" value="Unassembled WGS sequence"/>
</dbReference>
<proteinExistence type="predicted"/>
<dbReference type="Pfam" id="PF00072">
    <property type="entry name" value="Response_reg"/>
    <property type="match status" value="1"/>
</dbReference>
<comment type="caution">
    <text evidence="4">The sequence shown here is derived from an EMBL/GenBank/DDBJ whole genome shotgun (WGS) entry which is preliminary data.</text>
</comment>
<gene>
    <name evidence="4" type="ORF">I6U48_11690</name>
</gene>
<name>A0A949TN98_9CLOT</name>
<feature type="domain" description="Response regulatory" evidence="3">
    <location>
        <begin position="2"/>
        <end position="128"/>
    </location>
</feature>
<dbReference type="InterPro" id="IPR050956">
    <property type="entry name" value="2C_system_His_kinase"/>
</dbReference>
<dbReference type="AlphaFoldDB" id="A0A949TN98"/>
<protein>
    <submittedName>
        <fullName evidence="4">Response regulator</fullName>
    </submittedName>
</protein>
<dbReference type="SMART" id="SM00448">
    <property type="entry name" value="REC"/>
    <property type="match status" value="1"/>
</dbReference>
<evidence type="ECO:0000256" key="2">
    <source>
        <dbReference type="PROSITE-ProRule" id="PRU00169"/>
    </source>
</evidence>
<accession>A0A949TN98</accession>
<dbReference type="PANTHER" id="PTHR43719">
    <property type="entry name" value="TWO-COMPONENT HISTIDINE KINASE"/>
    <property type="match status" value="1"/>
</dbReference>
<evidence type="ECO:0000313" key="4">
    <source>
        <dbReference type="EMBL" id="MBV7273572.1"/>
    </source>
</evidence>
<dbReference type="RefSeq" id="WP_218320639.1">
    <property type="nucleotide sequence ID" value="NZ_JAEEGC010000049.1"/>
</dbReference>
<dbReference type="CDD" id="cd17546">
    <property type="entry name" value="REC_hyHK_CKI1_RcsC-like"/>
    <property type="match status" value="1"/>
</dbReference>
<evidence type="ECO:0000313" key="5">
    <source>
        <dbReference type="Proteomes" id="UP000694308"/>
    </source>
</evidence>
<feature type="modified residue" description="4-aspartylphosphate" evidence="2">
    <location>
        <position position="55"/>
    </location>
</feature>
<dbReference type="GO" id="GO:0000160">
    <property type="term" value="P:phosphorelay signal transduction system"/>
    <property type="evidence" value="ECO:0007669"/>
    <property type="project" value="InterPro"/>
</dbReference>
<sequence length="139" mass="16195">MRFLIVEDDPVSRKLLQKFLSQYGECDMTIDGLEALDLFLTAHREKKPYNLICLDIMIPRLDGMKVLKTIRNIEKEKDISGDSRVKIIMTTALNDKELVLDSYEIGCDAYAWKPIDMKKLKEVLFRLELIDKEAHGMTW</sequence>
<dbReference type="InterPro" id="IPR001789">
    <property type="entry name" value="Sig_transdc_resp-reg_receiver"/>
</dbReference>
<keyword evidence="5" id="KW-1185">Reference proteome</keyword>
<evidence type="ECO:0000256" key="1">
    <source>
        <dbReference type="ARBA" id="ARBA00022553"/>
    </source>
</evidence>
<keyword evidence="1 2" id="KW-0597">Phosphoprotein</keyword>
<organism evidence="4 5">
    <name type="scientific">Clostridium thailandense</name>
    <dbReference type="NCBI Taxonomy" id="2794346"/>
    <lineage>
        <taxon>Bacteria</taxon>
        <taxon>Bacillati</taxon>
        <taxon>Bacillota</taxon>
        <taxon>Clostridia</taxon>
        <taxon>Eubacteriales</taxon>
        <taxon>Clostridiaceae</taxon>
        <taxon>Clostridium</taxon>
    </lineage>
</organism>
<dbReference type="PANTHER" id="PTHR43719:SF28">
    <property type="entry name" value="PEROXIDE STRESS-ACTIVATED HISTIDINE KINASE MAK1-RELATED"/>
    <property type="match status" value="1"/>
</dbReference>
<dbReference type="PROSITE" id="PS50110">
    <property type="entry name" value="RESPONSE_REGULATORY"/>
    <property type="match status" value="1"/>
</dbReference>